<feature type="binding site" evidence="9">
    <location>
        <begin position="180"/>
        <end position="181"/>
    </location>
    <ligand>
        <name>alpha-D-glucose 1-phosphate</name>
        <dbReference type="ChEBI" id="CHEBI:58601"/>
    </ligand>
</feature>
<comment type="catalytic activity">
    <reaction evidence="9">
        <text>alpha-D-glucose 1-phosphate + ATP + H(+) = ADP-alpha-D-glucose + diphosphate</text>
        <dbReference type="Rhea" id="RHEA:12120"/>
        <dbReference type="ChEBI" id="CHEBI:15378"/>
        <dbReference type="ChEBI" id="CHEBI:30616"/>
        <dbReference type="ChEBI" id="CHEBI:33019"/>
        <dbReference type="ChEBI" id="CHEBI:57498"/>
        <dbReference type="ChEBI" id="CHEBI:58601"/>
        <dbReference type="EC" id="2.7.7.27"/>
    </reaction>
</comment>
<keyword evidence="8 9" id="KW-0119">Carbohydrate metabolism</keyword>
<feature type="site" description="Could play a key role in the communication between the regulatory and the substrate sites" evidence="9">
    <location>
        <position position="59"/>
    </location>
</feature>
<evidence type="ECO:0000256" key="4">
    <source>
        <dbReference type="ARBA" id="ARBA00022695"/>
    </source>
</evidence>
<dbReference type="Pfam" id="PF24894">
    <property type="entry name" value="Hexapep_GlmU"/>
    <property type="match status" value="1"/>
</dbReference>
<dbReference type="PANTHER" id="PTHR43523:SF2">
    <property type="entry name" value="GLUCOSE-1-PHOSPHATE ADENYLYLTRANSFERASE"/>
    <property type="match status" value="1"/>
</dbReference>
<dbReference type="EMBL" id="FWXW01000003">
    <property type="protein sequence ID" value="SMC55816.1"/>
    <property type="molecule type" value="Genomic_DNA"/>
</dbReference>
<dbReference type="Proteomes" id="UP000192790">
    <property type="component" value="Unassembled WGS sequence"/>
</dbReference>
<organism evidence="12 13">
    <name type="scientific">Papillibacter cinnamivorans DSM 12816</name>
    <dbReference type="NCBI Taxonomy" id="1122930"/>
    <lineage>
        <taxon>Bacteria</taxon>
        <taxon>Bacillati</taxon>
        <taxon>Bacillota</taxon>
        <taxon>Clostridia</taxon>
        <taxon>Eubacteriales</taxon>
        <taxon>Oscillospiraceae</taxon>
        <taxon>Papillibacter</taxon>
    </lineage>
</organism>
<dbReference type="NCBIfam" id="TIGR02091">
    <property type="entry name" value="glgC"/>
    <property type="match status" value="1"/>
</dbReference>
<dbReference type="Pfam" id="PF00483">
    <property type="entry name" value="NTP_transferase"/>
    <property type="match status" value="1"/>
</dbReference>
<keyword evidence="2 9" id="KW-0321">Glycogen metabolism</keyword>
<evidence type="ECO:0000313" key="13">
    <source>
        <dbReference type="Proteomes" id="UP000192790"/>
    </source>
</evidence>
<dbReference type="Gene3D" id="2.160.10.10">
    <property type="entry name" value="Hexapeptide repeat proteins"/>
    <property type="match status" value="1"/>
</dbReference>
<comment type="similarity">
    <text evidence="1 9">Belongs to the bacterial/plant glucose-1-phosphate adenylyltransferase family.</text>
</comment>
<name>A0A1W2A598_9FIRM</name>
<protein>
    <recommendedName>
        <fullName evidence="9">Glucose-1-phosphate adenylyltransferase</fullName>
        <ecNumber evidence="9">2.7.7.27</ecNumber>
    </recommendedName>
    <alternativeName>
        <fullName evidence="9">ADP-glucose pyrophosphorylase</fullName>
        <shortName evidence="9">ADPGlc PPase</shortName>
    </alternativeName>
    <alternativeName>
        <fullName evidence="9">ADP-glucose synthase</fullName>
    </alternativeName>
</protein>
<dbReference type="GO" id="GO:0005524">
    <property type="term" value="F:ATP binding"/>
    <property type="evidence" value="ECO:0007669"/>
    <property type="project" value="UniProtKB-KW"/>
</dbReference>
<reference evidence="12 13" key="1">
    <citation type="submission" date="2017-04" db="EMBL/GenBank/DDBJ databases">
        <authorList>
            <person name="Afonso C.L."/>
            <person name="Miller P.J."/>
            <person name="Scott M.A."/>
            <person name="Spackman E."/>
            <person name="Goraichik I."/>
            <person name="Dimitrov K.M."/>
            <person name="Suarez D.L."/>
            <person name="Swayne D.E."/>
        </authorList>
    </citation>
    <scope>NUCLEOTIDE SEQUENCE [LARGE SCALE GENOMIC DNA]</scope>
    <source>
        <strain evidence="12 13">DSM 12816</strain>
    </source>
</reference>
<dbReference type="PANTHER" id="PTHR43523">
    <property type="entry name" value="GLUCOSE-1-PHOSPHATE ADENYLYLTRANSFERASE-RELATED"/>
    <property type="match status" value="1"/>
</dbReference>
<dbReference type="Gene3D" id="3.90.550.10">
    <property type="entry name" value="Spore Coat Polysaccharide Biosynthesis Protein SpsA, Chain A"/>
    <property type="match status" value="1"/>
</dbReference>
<keyword evidence="6 9" id="KW-0067">ATP-binding</keyword>
<dbReference type="EC" id="2.7.7.27" evidence="9"/>
<dbReference type="CDD" id="cd04651">
    <property type="entry name" value="LbH_G1P_AT_C"/>
    <property type="match status" value="1"/>
</dbReference>
<dbReference type="RefSeq" id="WP_084234113.1">
    <property type="nucleotide sequence ID" value="NZ_FWXW01000003.1"/>
</dbReference>
<dbReference type="AlphaFoldDB" id="A0A1W2A598"/>
<dbReference type="UniPathway" id="UPA00164"/>
<evidence type="ECO:0000256" key="1">
    <source>
        <dbReference type="ARBA" id="ARBA00010443"/>
    </source>
</evidence>
<dbReference type="InterPro" id="IPR056818">
    <property type="entry name" value="GlmU/GlgC-like_hexapep"/>
</dbReference>
<keyword evidence="4 9" id="KW-0548">Nucleotidyltransferase</keyword>
<keyword evidence="7 9" id="KW-0320">Glycogen biosynthesis</keyword>
<comment type="pathway">
    <text evidence="9">Glycan biosynthesis; glycogen biosynthesis.</text>
</comment>
<dbReference type="InterPro" id="IPR011004">
    <property type="entry name" value="Trimer_LpxA-like_sf"/>
</dbReference>
<dbReference type="CDD" id="cd02508">
    <property type="entry name" value="ADP_Glucose_PP"/>
    <property type="match status" value="1"/>
</dbReference>
<feature type="site" description="Could play a key role in the communication between the regulatory and the substrate sites" evidence="9">
    <location>
        <position position="99"/>
    </location>
</feature>
<feature type="binding site" evidence="9">
    <location>
        <position position="100"/>
    </location>
    <ligand>
        <name>alpha-D-glucose 1-phosphate</name>
        <dbReference type="ChEBI" id="CHEBI:58601"/>
    </ligand>
</feature>
<dbReference type="InterPro" id="IPR023049">
    <property type="entry name" value="GlgC_bac"/>
</dbReference>
<keyword evidence="13" id="KW-1185">Reference proteome</keyword>
<dbReference type="HAMAP" id="MF_00624">
    <property type="entry name" value="GlgC"/>
    <property type="match status" value="1"/>
</dbReference>
<dbReference type="InterPro" id="IPR005835">
    <property type="entry name" value="NTP_transferase_dom"/>
</dbReference>
<feature type="binding site" evidence="9">
    <location>
        <position position="191"/>
    </location>
    <ligand>
        <name>alpha-D-glucose 1-phosphate</name>
        <dbReference type="ChEBI" id="CHEBI:58601"/>
    </ligand>
</feature>
<dbReference type="PROSITE" id="PS00809">
    <property type="entry name" value="ADP_GLC_PYROPHOSPH_2"/>
    <property type="match status" value="1"/>
</dbReference>
<evidence type="ECO:0000256" key="3">
    <source>
        <dbReference type="ARBA" id="ARBA00022679"/>
    </source>
</evidence>
<evidence type="ECO:0000256" key="6">
    <source>
        <dbReference type="ARBA" id="ARBA00022840"/>
    </source>
</evidence>
<feature type="domain" description="Glucose-1-phosphate adenylyltransferase/Bifunctional protein GlmU-like C-terminal hexapeptide" evidence="11">
    <location>
        <begin position="287"/>
        <end position="361"/>
    </location>
</feature>
<evidence type="ECO:0000259" key="11">
    <source>
        <dbReference type="Pfam" id="PF24894"/>
    </source>
</evidence>
<gene>
    <name evidence="9" type="primary">glgC</name>
    <name evidence="12" type="ORF">SAMN02745168_1504</name>
</gene>
<feature type="domain" description="Nucleotidyl transferase" evidence="10">
    <location>
        <begin position="7"/>
        <end position="260"/>
    </location>
</feature>
<comment type="function">
    <text evidence="9">Involved in the biosynthesis of ADP-glucose, a building block required for the elongation reactions to produce glycogen. Catalyzes the reaction between ATP and alpha-D-glucose 1-phosphate (G1P) to produce pyrophosphate and ADP-Glc.</text>
</comment>
<proteinExistence type="inferred from homology"/>
<dbReference type="InterPro" id="IPR029044">
    <property type="entry name" value="Nucleotide-diphossugar_trans"/>
</dbReference>
<dbReference type="InterPro" id="IPR005836">
    <property type="entry name" value="ADP_Glu_pyroP_CS"/>
</dbReference>
<dbReference type="PROSITE" id="PS00810">
    <property type="entry name" value="ADP_GLC_PYROPHOSPH_3"/>
    <property type="match status" value="1"/>
</dbReference>
<evidence type="ECO:0000256" key="9">
    <source>
        <dbReference type="HAMAP-Rule" id="MF_00624"/>
    </source>
</evidence>
<dbReference type="OrthoDB" id="9801810at2"/>
<dbReference type="SUPFAM" id="SSF53448">
    <property type="entry name" value="Nucleotide-diphospho-sugar transferases"/>
    <property type="match status" value="1"/>
</dbReference>
<evidence type="ECO:0000259" key="10">
    <source>
        <dbReference type="Pfam" id="PF00483"/>
    </source>
</evidence>
<evidence type="ECO:0000256" key="7">
    <source>
        <dbReference type="ARBA" id="ARBA00023056"/>
    </source>
</evidence>
<dbReference type="STRING" id="1122930.SAMN02745168_1504"/>
<dbReference type="SUPFAM" id="SSF51161">
    <property type="entry name" value="Trimeric LpxA-like enzymes"/>
    <property type="match status" value="1"/>
</dbReference>
<evidence type="ECO:0000256" key="2">
    <source>
        <dbReference type="ARBA" id="ARBA00022600"/>
    </source>
</evidence>
<comment type="subunit">
    <text evidence="9">Homotetramer.</text>
</comment>
<evidence type="ECO:0000313" key="12">
    <source>
        <dbReference type="EMBL" id="SMC55816.1"/>
    </source>
</evidence>
<dbReference type="GO" id="GO:0005978">
    <property type="term" value="P:glycogen biosynthetic process"/>
    <property type="evidence" value="ECO:0007669"/>
    <property type="project" value="UniProtKB-UniRule"/>
</dbReference>
<evidence type="ECO:0000256" key="5">
    <source>
        <dbReference type="ARBA" id="ARBA00022741"/>
    </source>
</evidence>
<dbReference type="NCBIfam" id="NF003670">
    <property type="entry name" value="PRK05293.1"/>
    <property type="match status" value="1"/>
</dbReference>
<sequence>MKKECIAMLLAGGQGSRLYVLTKHMAKPAIPFGGKYRIIDFPLSNCVNSGIDTVGVLTQYRPLELNSYIGNGQSWDLDRISGGVHILPPYVREGSAGTWYKGTANAIYQNMDFIEQYNPEYVLILSGDHVYKMDYSEMLDAHKKQEAACTISVLEVPREEASRFGIMNVNEEDLIYEFEEKPKAPKSNLASMGIYIFTWSKLREYLIADEANARSKNDFGADVIPAMLGAGERMLAFRFSGYWKDVGTIESLWDANMDMLSRNTLNLLDQSWPIYARSPTRPPHYTGNEAIIHHSIITQGCEIEGTVENSVLFHSVTVETGAEVRYSILMPGVTVEAGAVVEYAIVAEGSRIGAGARVGAPPGDTAPEDWGVAVVGGGAVKPGRVIPPKVMVDRKGKEVVR</sequence>
<keyword evidence="5 9" id="KW-0547">Nucleotide-binding</keyword>
<feature type="binding site" evidence="9">
    <location>
        <position position="165"/>
    </location>
    <ligand>
        <name>alpha-D-glucose 1-phosphate</name>
        <dbReference type="ChEBI" id="CHEBI:58601"/>
    </ligand>
</feature>
<dbReference type="InterPro" id="IPR011831">
    <property type="entry name" value="ADP-Glc_PPase"/>
</dbReference>
<evidence type="ECO:0000256" key="8">
    <source>
        <dbReference type="ARBA" id="ARBA00023277"/>
    </source>
</evidence>
<dbReference type="GO" id="GO:0008878">
    <property type="term" value="F:glucose-1-phosphate adenylyltransferase activity"/>
    <property type="evidence" value="ECO:0007669"/>
    <property type="project" value="UniProtKB-UniRule"/>
</dbReference>
<keyword evidence="3 9" id="KW-0808">Transferase</keyword>
<accession>A0A1W2A598</accession>